<organism evidence="1 2">
    <name type="scientific">Paenibacillus oceani</name>
    <dbReference type="NCBI Taxonomy" id="2772510"/>
    <lineage>
        <taxon>Bacteria</taxon>
        <taxon>Bacillati</taxon>
        <taxon>Bacillota</taxon>
        <taxon>Bacilli</taxon>
        <taxon>Bacillales</taxon>
        <taxon>Paenibacillaceae</taxon>
        <taxon>Paenibacillus</taxon>
    </lineage>
</organism>
<dbReference type="RefSeq" id="WP_190923600.1">
    <property type="nucleotide sequence ID" value="NZ_JACXJA010000001.1"/>
</dbReference>
<sequence>MSKLQEELMKVLAKIGVNEQTMLPVMQRLGEVQAKLDSIDDEQNVTYIQELLRQVQDQVGSLQWNGPEDSSIGQALSQLQSRVASFNLNEQAIANALKGISSLHDQAGTMLQEQLAALKLNEKEILDLLQKFKR</sequence>
<dbReference type="AlphaFoldDB" id="A0A927GXX2"/>
<evidence type="ECO:0000313" key="1">
    <source>
        <dbReference type="EMBL" id="MBD2860432.1"/>
    </source>
</evidence>
<proteinExistence type="predicted"/>
<dbReference type="EMBL" id="JACXJA010000001">
    <property type="protein sequence ID" value="MBD2860432.1"/>
    <property type="molecule type" value="Genomic_DNA"/>
</dbReference>
<keyword evidence="2" id="KW-1185">Reference proteome</keyword>
<reference evidence="1" key="1">
    <citation type="submission" date="2020-09" db="EMBL/GenBank/DDBJ databases">
        <title>A novel bacterium of genus Paenibacillus, isolated from South China Sea.</title>
        <authorList>
            <person name="Huang H."/>
            <person name="Mo K."/>
            <person name="Hu Y."/>
        </authorList>
    </citation>
    <scope>NUCLEOTIDE SEQUENCE</scope>
    <source>
        <strain evidence="1">IB182363</strain>
    </source>
</reference>
<dbReference type="Proteomes" id="UP000639396">
    <property type="component" value="Unassembled WGS sequence"/>
</dbReference>
<comment type="caution">
    <text evidence="1">The sequence shown here is derived from an EMBL/GenBank/DDBJ whole genome shotgun (WGS) entry which is preliminary data.</text>
</comment>
<name>A0A927GXX2_9BACL</name>
<evidence type="ECO:0000313" key="2">
    <source>
        <dbReference type="Proteomes" id="UP000639396"/>
    </source>
</evidence>
<protein>
    <submittedName>
        <fullName evidence="1">Uncharacterized protein</fullName>
    </submittedName>
</protein>
<gene>
    <name evidence="1" type="ORF">IDH45_00335</name>
</gene>
<accession>A0A927GXX2</accession>